<keyword evidence="1" id="KW-0472">Membrane</keyword>
<sequence length="88" mass="9461">MASEPAKSVNPTAALIAGVFLTLCLNPLIGVVMVVLAVVAIRRPDGSPEQARFTQYAWVAFAVGMILTALVVVLAIVLDFVPWWERPV</sequence>
<dbReference type="RefSeq" id="WP_179824625.1">
    <property type="nucleotide sequence ID" value="NZ_JACCFS010000001.1"/>
</dbReference>
<keyword evidence="1" id="KW-1133">Transmembrane helix</keyword>
<name>A0A7Z0JB63_9ACTN</name>
<organism evidence="2 3">
    <name type="scientific">Nocardiopsis aegyptia</name>
    <dbReference type="NCBI Taxonomy" id="220378"/>
    <lineage>
        <taxon>Bacteria</taxon>
        <taxon>Bacillati</taxon>
        <taxon>Actinomycetota</taxon>
        <taxon>Actinomycetes</taxon>
        <taxon>Streptosporangiales</taxon>
        <taxon>Nocardiopsidaceae</taxon>
        <taxon>Nocardiopsis</taxon>
    </lineage>
</organism>
<keyword evidence="1" id="KW-0812">Transmembrane</keyword>
<evidence type="ECO:0000313" key="3">
    <source>
        <dbReference type="Proteomes" id="UP000572051"/>
    </source>
</evidence>
<dbReference type="EMBL" id="JACCFS010000001">
    <property type="protein sequence ID" value="NYJ35462.1"/>
    <property type="molecule type" value="Genomic_DNA"/>
</dbReference>
<feature type="transmembrane region" description="Helical" evidence="1">
    <location>
        <begin position="12"/>
        <end position="41"/>
    </location>
</feature>
<protein>
    <submittedName>
        <fullName evidence="2">Putative membrane protein</fullName>
    </submittedName>
</protein>
<evidence type="ECO:0000256" key="1">
    <source>
        <dbReference type="SAM" id="Phobius"/>
    </source>
</evidence>
<keyword evidence="3" id="KW-1185">Reference proteome</keyword>
<gene>
    <name evidence="2" type="ORF">HNR10_003343</name>
</gene>
<accession>A0A7Z0JB63</accession>
<feature type="transmembrane region" description="Helical" evidence="1">
    <location>
        <begin position="53"/>
        <end position="78"/>
    </location>
</feature>
<evidence type="ECO:0000313" key="2">
    <source>
        <dbReference type="EMBL" id="NYJ35462.1"/>
    </source>
</evidence>
<reference evidence="2 3" key="1">
    <citation type="submission" date="2020-07" db="EMBL/GenBank/DDBJ databases">
        <title>Sequencing the genomes of 1000 actinobacteria strains.</title>
        <authorList>
            <person name="Klenk H.-P."/>
        </authorList>
    </citation>
    <scope>NUCLEOTIDE SEQUENCE [LARGE SCALE GENOMIC DNA]</scope>
    <source>
        <strain evidence="2 3">DSM 44442</strain>
    </source>
</reference>
<proteinExistence type="predicted"/>
<dbReference type="AlphaFoldDB" id="A0A7Z0JB63"/>
<comment type="caution">
    <text evidence="2">The sequence shown here is derived from an EMBL/GenBank/DDBJ whole genome shotgun (WGS) entry which is preliminary data.</text>
</comment>
<dbReference type="Proteomes" id="UP000572051">
    <property type="component" value="Unassembled WGS sequence"/>
</dbReference>